<proteinExistence type="predicted"/>
<dbReference type="EMBL" id="JACIEV010000011">
    <property type="protein sequence ID" value="MBB4155403.1"/>
    <property type="molecule type" value="Genomic_DNA"/>
</dbReference>
<dbReference type="AlphaFoldDB" id="A0A840F837"/>
<protein>
    <submittedName>
        <fullName evidence="1">Uncharacterized protein</fullName>
    </submittedName>
</protein>
<dbReference type="RefSeq" id="WP_183986860.1">
    <property type="nucleotide sequence ID" value="NZ_JACIEV010000011.1"/>
</dbReference>
<comment type="caution">
    <text evidence="1">The sequence shown here is derived from an EMBL/GenBank/DDBJ whole genome shotgun (WGS) entry which is preliminary data.</text>
</comment>
<sequence length="47" mass="5163">MTPATRPIKHIARKLDRAAPAAEPWRAPAIPDLVARIEAALHDRRAA</sequence>
<keyword evidence="2" id="KW-1185">Reference proteome</keyword>
<dbReference type="Proteomes" id="UP000529795">
    <property type="component" value="Unassembled WGS sequence"/>
</dbReference>
<evidence type="ECO:0000313" key="1">
    <source>
        <dbReference type="EMBL" id="MBB4155403.1"/>
    </source>
</evidence>
<organism evidence="1 2">
    <name type="scientific">Sphingomonas jinjuensis</name>
    <dbReference type="NCBI Taxonomy" id="535907"/>
    <lineage>
        <taxon>Bacteria</taxon>
        <taxon>Pseudomonadati</taxon>
        <taxon>Pseudomonadota</taxon>
        <taxon>Alphaproteobacteria</taxon>
        <taxon>Sphingomonadales</taxon>
        <taxon>Sphingomonadaceae</taxon>
        <taxon>Sphingomonas</taxon>
    </lineage>
</organism>
<gene>
    <name evidence="1" type="ORF">GGQ80_003323</name>
</gene>
<accession>A0A840F837</accession>
<name>A0A840F837_9SPHN</name>
<evidence type="ECO:0000313" key="2">
    <source>
        <dbReference type="Proteomes" id="UP000529795"/>
    </source>
</evidence>
<reference evidence="1 2" key="1">
    <citation type="submission" date="2020-08" db="EMBL/GenBank/DDBJ databases">
        <title>Genomic Encyclopedia of Type Strains, Phase IV (KMG-IV): sequencing the most valuable type-strain genomes for metagenomic binning, comparative biology and taxonomic classification.</title>
        <authorList>
            <person name="Goeker M."/>
        </authorList>
    </citation>
    <scope>NUCLEOTIDE SEQUENCE [LARGE SCALE GENOMIC DNA]</scope>
    <source>
        <strain evidence="1 2">YC6723</strain>
    </source>
</reference>